<dbReference type="AlphaFoldDB" id="A0AAV4Y822"/>
<feature type="region of interest" description="Disordered" evidence="1">
    <location>
        <begin position="92"/>
        <end position="125"/>
    </location>
</feature>
<dbReference type="EMBL" id="BPLR01001627">
    <property type="protein sequence ID" value="GIZ03601.1"/>
    <property type="molecule type" value="Genomic_DNA"/>
</dbReference>
<feature type="compositionally biased region" description="Polar residues" evidence="1">
    <location>
        <begin position="108"/>
        <end position="118"/>
    </location>
</feature>
<evidence type="ECO:0000256" key="1">
    <source>
        <dbReference type="SAM" id="MobiDB-lite"/>
    </source>
</evidence>
<name>A0AAV4Y822_CAEEX</name>
<protein>
    <submittedName>
        <fullName evidence="2">Uncharacterized protein</fullName>
    </submittedName>
</protein>
<comment type="caution">
    <text evidence="2">The sequence shown here is derived from an EMBL/GenBank/DDBJ whole genome shotgun (WGS) entry which is preliminary data.</text>
</comment>
<dbReference type="Proteomes" id="UP001054945">
    <property type="component" value="Unassembled WGS sequence"/>
</dbReference>
<gene>
    <name evidence="2" type="ORF">CEXT_104171</name>
</gene>
<accession>A0AAV4Y822</accession>
<proteinExistence type="predicted"/>
<organism evidence="2 3">
    <name type="scientific">Caerostris extrusa</name>
    <name type="common">Bark spider</name>
    <name type="synonym">Caerostris bankana</name>
    <dbReference type="NCBI Taxonomy" id="172846"/>
    <lineage>
        <taxon>Eukaryota</taxon>
        <taxon>Metazoa</taxon>
        <taxon>Ecdysozoa</taxon>
        <taxon>Arthropoda</taxon>
        <taxon>Chelicerata</taxon>
        <taxon>Arachnida</taxon>
        <taxon>Araneae</taxon>
        <taxon>Araneomorphae</taxon>
        <taxon>Entelegynae</taxon>
        <taxon>Araneoidea</taxon>
        <taxon>Araneidae</taxon>
        <taxon>Caerostris</taxon>
    </lineage>
</organism>
<reference evidence="2 3" key="1">
    <citation type="submission" date="2021-06" db="EMBL/GenBank/DDBJ databases">
        <title>Caerostris extrusa draft genome.</title>
        <authorList>
            <person name="Kono N."/>
            <person name="Arakawa K."/>
        </authorList>
    </citation>
    <scope>NUCLEOTIDE SEQUENCE [LARGE SCALE GENOMIC DNA]</scope>
</reference>
<keyword evidence="3" id="KW-1185">Reference proteome</keyword>
<sequence length="154" mass="16862">MPLYYIQIHQSLSASEIYGLNNLLALRVSVEKYRGRPGPNHASVARAFHSSEVCRMAPKCVKCGEKHLSQNCTYPAGTLRYDAATVAETTQLTGATPKVPGNKAPAPVSNQAPTTSPKNAARQPRVLPSPVTQVNPFIILRRRYRKQTAKFSTS</sequence>
<evidence type="ECO:0000313" key="3">
    <source>
        <dbReference type="Proteomes" id="UP001054945"/>
    </source>
</evidence>
<evidence type="ECO:0000313" key="2">
    <source>
        <dbReference type="EMBL" id="GIZ03601.1"/>
    </source>
</evidence>